<evidence type="ECO:0000256" key="10">
    <source>
        <dbReference type="SAM" id="MobiDB-lite"/>
    </source>
</evidence>
<dbReference type="EMBL" id="CAWUFR010000030">
    <property type="protein sequence ID" value="CAK6957739.1"/>
    <property type="molecule type" value="Genomic_DNA"/>
</dbReference>
<feature type="domain" description="HTH La-type RNA-binding" evidence="11">
    <location>
        <begin position="17"/>
        <end position="108"/>
    </location>
</feature>
<dbReference type="InterPro" id="IPR029034">
    <property type="entry name" value="Cystine-knot_cytokine"/>
</dbReference>
<dbReference type="GO" id="GO:0030971">
    <property type="term" value="F:receptor tyrosine kinase binding"/>
    <property type="evidence" value="ECO:0007669"/>
    <property type="project" value="InterPro"/>
</dbReference>
<feature type="compositionally biased region" description="Basic and acidic residues" evidence="10">
    <location>
        <begin position="223"/>
        <end position="237"/>
    </location>
</feature>
<protein>
    <submittedName>
        <fullName evidence="13">La-related protein 6-like</fullName>
    </submittedName>
</protein>
<evidence type="ECO:0000256" key="2">
    <source>
        <dbReference type="ARBA" id="ARBA00009832"/>
    </source>
</evidence>
<dbReference type="SUPFAM" id="SSF57501">
    <property type="entry name" value="Cystine-knot cytokines"/>
    <property type="match status" value="1"/>
</dbReference>
<feature type="region of interest" description="Disordered" evidence="10">
    <location>
        <begin position="221"/>
        <end position="253"/>
    </location>
</feature>
<reference evidence="13 14" key="1">
    <citation type="submission" date="2024-01" db="EMBL/GenBank/DDBJ databases">
        <authorList>
            <person name="Alioto T."/>
            <person name="Alioto T."/>
            <person name="Gomez Garrido J."/>
        </authorList>
    </citation>
    <scope>NUCLEOTIDE SEQUENCE [LARGE SCALE GENOMIC DNA]</scope>
</reference>
<dbReference type="AlphaFoldDB" id="A0AAV1NH43"/>
<feature type="domain" description="TGF-beta family profile" evidence="12">
    <location>
        <begin position="508"/>
        <end position="629"/>
    </location>
</feature>
<feature type="compositionally biased region" description="Basic residues" evidence="10">
    <location>
        <begin position="521"/>
        <end position="530"/>
    </location>
</feature>
<dbReference type="GO" id="GO:0005576">
    <property type="term" value="C:extracellular region"/>
    <property type="evidence" value="ECO:0007669"/>
    <property type="project" value="UniProtKB-SubCell"/>
</dbReference>
<sequence length="629" mass="70992">MRNLTGDDTQSTQDEEGCDSELLCLKIKTQLEDLFTDSHLAEDGFLLKHLQKNKQGYVSLKLLTCLKKIKVLTTNWHTTLAGAECSELLEVNDERTKVKRIEPLPKWLLCSPTSKFLLAHNISEERTQSLEHPSLSERILQKFTAHGNATSLWILNPGKELPKELQCYGKRHKELGQQLCAVVKFDRLEAVRKAFSVLKAEEEKSNGEGMCVETLGFQSMHHITKDEPTEEKSKDQPEEMPSQENCHFKTSEDSVQDKLYLSVKVSDETLDISLPQKPLDPSMQRPFDQITTDCNGQSFCGLNHRYSRMSWCSGDCEKESSQSPWIGRHLLQQTPLNVLIVPIEAITNQPLKMADSLAAEEFPSLELKRRPAAKERVQSFNAPPRSKMKLWKGATFAFMLCGAALSILLIRNMATIGQFNPKTKYSSSSASRQSSSSESLSKTSLPSPSSSSSTSSAELTVLSRPMGGLHRKTRSTDEVNSILSEFSMMFQSFTEGEFQHVVGKLLDRKRQGRRLSQGQTRRTKRAKRPKPCSVRELEVTVSELGLGYESDETVMLRYCSGKCTAHRHNYDITMDYMMRTGFGKRGRKDKVSKGPCCRPIAFEKDFSFLDNRSRYHTIQNVSAKNCGCV</sequence>
<dbReference type="GO" id="GO:0003723">
    <property type="term" value="F:RNA binding"/>
    <property type="evidence" value="ECO:0007669"/>
    <property type="project" value="UniProtKB-UniRule"/>
</dbReference>
<evidence type="ECO:0000256" key="3">
    <source>
        <dbReference type="ARBA" id="ARBA00022525"/>
    </source>
</evidence>
<keyword evidence="4" id="KW-0732">Signal</keyword>
<dbReference type="InterPro" id="IPR036388">
    <property type="entry name" value="WH-like_DNA-bd_sf"/>
</dbReference>
<evidence type="ECO:0000256" key="7">
    <source>
        <dbReference type="ARBA" id="ARBA00023157"/>
    </source>
</evidence>
<dbReference type="InterPro" id="IPR036390">
    <property type="entry name" value="WH_DNA-bd_sf"/>
</dbReference>
<feature type="region of interest" description="Disordered" evidence="10">
    <location>
        <begin position="509"/>
        <end position="532"/>
    </location>
</feature>
<feature type="region of interest" description="Disordered" evidence="10">
    <location>
        <begin position="422"/>
        <end position="475"/>
    </location>
</feature>
<keyword evidence="5 8" id="KW-0694">RNA-binding</keyword>
<evidence type="ECO:0000256" key="8">
    <source>
        <dbReference type="PROSITE-ProRule" id="PRU00332"/>
    </source>
</evidence>
<dbReference type="GO" id="GO:0048731">
    <property type="term" value="P:system development"/>
    <property type="evidence" value="ECO:0007669"/>
    <property type="project" value="UniProtKB-ARBA"/>
</dbReference>
<evidence type="ECO:0000256" key="9">
    <source>
        <dbReference type="RuleBase" id="RU000354"/>
    </source>
</evidence>
<dbReference type="PROSITE" id="PS51362">
    <property type="entry name" value="TGF_BETA_2"/>
    <property type="match status" value="1"/>
</dbReference>
<dbReference type="Gene3D" id="2.10.90.10">
    <property type="entry name" value="Cystine-knot cytokines"/>
    <property type="match status" value="1"/>
</dbReference>
<dbReference type="Gene3D" id="1.10.10.10">
    <property type="entry name" value="Winged helix-like DNA-binding domain superfamily/Winged helix DNA-binding domain"/>
    <property type="match status" value="1"/>
</dbReference>
<dbReference type="GO" id="GO:0008083">
    <property type="term" value="F:growth factor activity"/>
    <property type="evidence" value="ECO:0007669"/>
    <property type="project" value="UniProtKB-KW"/>
</dbReference>
<dbReference type="PANTHER" id="PTHR12173:SF3">
    <property type="entry name" value="NEURTURIN"/>
    <property type="match status" value="1"/>
</dbReference>
<evidence type="ECO:0000259" key="12">
    <source>
        <dbReference type="PROSITE" id="PS51362"/>
    </source>
</evidence>
<comment type="similarity">
    <text evidence="2">Belongs to the TGF-beta family. GDNF subfamily.</text>
</comment>
<dbReference type="CDD" id="cd19383">
    <property type="entry name" value="TGF_beta_Neurturin"/>
    <property type="match status" value="1"/>
</dbReference>
<evidence type="ECO:0000256" key="1">
    <source>
        <dbReference type="ARBA" id="ARBA00004613"/>
    </source>
</evidence>
<dbReference type="InterPro" id="IPR001839">
    <property type="entry name" value="TGF-b_C"/>
</dbReference>
<organism evidence="13 14">
    <name type="scientific">Scomber scombrus</name>
    <name type="common">Atlantic mackerel</name>
    <name type="synonym">Scomber vernalis</name>
    <dbReference type="NCBI Taxonomy" id="13677"/>
    <lineage>
        <taxon>Eukaryota</taxon>
        <taxon>Metazoa</taxon>
        <taxon>Chordata</taxon>
        <taxon>Craniata</taxon>
        <taxon>Vertebrata</taxon>
        <taxon>Euteleostomi</taxon>
        <taxon>Actinopterygii</taxon>
        <taxon>Neopterygii</taxon>
        <taxon>Teleostei</taxon>
        <taxon>Neoteleostei</taxon>
        <taxon>Acanthomorphata</taxon>
        <taxon>Pelagiaria</taxon>
        <taxon>Scombriformes</taxon>
        <taxon>Scombridae</taxon>
        <taxon>Scomber</taxon>
    </lineage>
</organism>
<dbReference type="GO" id="GO:0030116">
    <property type="term" value="F:glial cell-derived neurotrophic factor receptor binding"/>
    <property type="evidence" value="ECO:0007669"/>
    <property type="project" value="InterPro"/>
</dbReference>
<comment type="subcellular location">
    <subcellularLocation>
        <location evidence="1">Secreted</location>
    </subcellularLocation>
</comment>
<dbReference type="Pfam" id="PF05383">
    <property type="entry name" value="La"/>
    <property type="match status" value="1"/>
</dbReference>
<dbReference type="PANTHER" id="PTHR12173">
    <property type="entry name" value="GDNF SUBFAMILY OF TGF-BETA FAMILY"/>
    <property type="match status" value="1"/>
</dbReference>
<keyword evidence="3" id="KW-0964">Secreted</keyword>
<evidence type="ECO:0000313" key="14">
    <source>
        <dbReference type="Proteomes" id="UP001314229"/>
    </source>
</evidence>
<evidence type="ECO:0000256" key="5">
    <source>
        <dbReference type="ARBA" id="ARBA00022884"/>
    </source>
</evidence>
<keyword evidence="7" id="KW-1015">Disulfide bond</keyword>
<evidence type="ECO:0000259" key="11">
    <source>
        <dbReference type="PROSITE" id="PS50961"/>
    </source>
</evidence>
<accession>A0AAV1NH43</accession>
<dbReference type="SMART" id="SM00715">
    <property type="entry name" value="LA"/>
    <property type="match status" value="1"/>
</dbReference>
<dbReference type="Proteomes" id="UP001314229">
    <property type="component" value="Unassembled WGS sequence"/>
</dbReference>
<proteinExistence type="inferred from homology"/>
<evidence type="ECO:0000256" key="4">
    <source>
        <dbReference type="ARBA" id="ARBA00022729"/>
    </source>
</evidence>
<dbReference type="PROSITE" id="PS50961">
    <property type="entry name" value="HTH_LA"/>
    <property type="match status" value="1"/>
</dbReference>
<dbReference type="InterPro" id="IPR006630">
    <property type="entry name" value="La_HTH"/>
</dbReference>
<evidence type="ECO:0000313" key="13">
    <source>
        <dbReference type="EMBL" id="CAK6957739.1"/>
    </source>
</evidence>
<keyword evidence="6 9" id="KW-0339">Growth factor</keyword>
<gene>
    <name evidence="13" type="ORF">FSCOSCO3_A033305</name>
</gene>
<name>A0AAV1NH43_SCOSC</name>
<dbReference type="Pfam" id="PF00019">
    <property type="entry name" value="TGF_beta"/>
    <property type="match status" value="1"/>
</dbReference>
<keyword evidence="14" id="KW-1185">Reference proteome</keyword>
<dbReference type="InterPro" id="IPR043401">
    <property type="entry name" value="GDNF_fam"/>
</dbReference>
<dbReference type="SUPFAM" id="SSF46785">
    <property type="entry name" value="Winged helix' DNA-binding domain"/>
    <property type="match status" value="1"/>
</dbReference>
<feature type="compositionally biased region" description="Low complexity" evidence="10">
    <location>
        <begin position="426"/>
        <end position="458"/>
    </location>
</feature>
<evidence type="ECO:0000256" key="6">
    <source>
        <dbReference type="ARBA" id="ARBA00023030"/>
    </source>
</evidence>
<comment type="caution">
    <text evidence="13">The sequence shown here is derived from an EMBL/GenBank/DDBJ whole genome shotgun (WGS) entry which is preliminary data.</text>
</comment>